<dbReference type="GO" id="GO:0046872">
    <property type="term" value="F:metal ion binding"/>
    <property type="evidence" value="ECO:0007669"/>
    <property type="project" value="UniProtKB-UniRule"/>
</dbReference>
<dbReference type="Pfam" id="PF01256">
    <property type="entry name" value="Carb_kinase"/>
    <property type="match status" value="1"/>
</dbReference>
<dbReference type="PANTHER" id="PTHR12592">
    <property type="entry name" value="ATP-DEPENDENT (S)-NAD(P)H-HYDRATE DEHYDRATASE FAMILY MEMBER"/>
    <property type="match status" value="1"/>
</dbReference>
<comment type="cofactor">
    <cofactor evidence="17">
        <name>Mg(2+)</name>
        <dbReference type="ChEBI" id="CHEBI:18420"/>
    </cofactor>
</comment>
<evidence type="ECO:0000256" key="5">
    <source>
        <dbReference type="ARBA" id="ARBA00022723"/>
    </source>
</evidence>
<comment type="catalytic activity">
    <reaction evidence="1 18 19">
        <text>(6R)-NADHX = (6S)-NADHX</text>
        <dbReference type="Rhea" id="RHEA:32215"/>
        <dbReference type="ChEBI" id="CHEBI:64074"/>
        <dbReference type="ChEBI" id="CHEBI:64075"/>
        <dbReference type="EC" id="5.1.99.6"/>
    </reaction>
</comment>
<evidence type="ECO:0000256" key="4">
    <source>
        <dbReference type="ARBA" id="ARBA00009524"/>
    </source>
</evidence>
<dbReference type="InterPro" id="IPR000631">
    <property type="entry name" value="CARKD"/>
</dbReference>
<comment type="similarity">
    <text evidence="3 19">In the N-terminal section; belongs to the NnrE/AIBP family.</text>
</comment>
<reference evidence="23" key="1">
    <citation type="submission" date="2016-10" db="EMBL/GenBank/DDBJ databases">
        <authorList>
            <person name="Varghese N."/>
            <person name="Submissions S."/>
        </authorList>
    </citation>
    <scope>NUCLEOTIDE SEQUENCE [LARGE SCALE GENOMIC DNA]</scope>
    <source>
        <strain evidence="23">CGMCC 1.11014</strain>
    </source>
</reference>
<evidence type="ECO:0000313" key="22">
    <source>
        <dbReference type="EMBL" id="SFU58116.1"/>
    </source>
</evidence>
<feature type="domain" description="YjeF N-terminal" evidence="21">
    <location>
        <begin position="10"/>
        <end position="218"/>
    </location>
</feature>
<dbReference type="InterPro" id="IPR029056">
    <property type="entry name" value="Ribokinase-like"/>
</dbReference>
<comment type="catalytic activity">
    <reaction evidence="2 18 19">
        <text>(6R)-NADPHX = (6S)-NADPHX</text>
        <dbReference type="Rhea" id="RHEA:32227"/>
        <dbReference type="ChEBI" id="CHEBI:64076"/>
        <dbReference type="ChEBI" id="CHEBI:64077"/>
        <dbReference type="EC" id="5.1.99.6"/>
    </reaction>
</comment>
<keyword evidence="9 18" id="KW-0630">Potassium</keyword>
<keyword evidence="6 17" id="KW-0547">Nucleotide-binding</keyword>
<evidence type="ECO:0000256" key="15">
    <source>
        <dbReference type="ARBA" id="ARBA00048238"/>
    </source>
</evidence>
<evidence type="ECO:0000256" key="3">
    <source>
        <dbReference type="ARBA" id="ARBA00006001"/>
    </source>
</evidence>
<feature type="binding site" evidence="18">
    <location>
        <position position="158"/>
    </location>
    <ligand>
        <name>(6S)-NADPHX</name>
        <dbReference type="ChEBI" id="CHEBI:64076"/>
    </ligand>
</feature>
<evidence type="ECO:0000256" key="11">
    <source>
        <dbReference type="ARBA" id="ARBA00023235"/>
    </source>
</evidence>
<dbReference type="Gene3D" id="3.40.1190.20">
    <property type="match status" value="1"/>
</dbReference>
<dbReference type="GO" id="GO:0016301">
    <property type="term" value="F:kinase activity"/>
    <property type="evidence" value="ECO:0007669"/>
    <property type="project" value="UniProtKB-KW"/>
</dbReference>
<dbReference type="AlphaFoldDB" id="A0A1I7HCD2"/>
<keyword evidence="12 17" id="KW-0456">Lyase</keyword>
<name>A0A1I7HCD2_9BURK</name>
<dbReference type="InterPro" id="IPR030677">
    <property type="entry name" value="Nnr"/>
</dbReference>
<dbReference type="SUPFAM" id="SSF53613">
    <property type="entry name" value="Ribokinase-like"/>
    <property type="match status" value="1"/>
</dbReference>
<dbReference type="EMBL" id="FPBO01000005">
    <property type="protein sequence ID" value="SFU58116.1"/>
    <property type="molecule type" value="Genomic_DNA"/>
</dbReference>
<dbReference type="Pfam" id="PF03853">
    <property type="entry name" value="YjeF_N"/>
    <property type="match status" value="1"/>
</dbReference>
<evidence type="ECO:0000256" key="10">
    <source>
        <dbReference type="ARBA" id="ARBA00023027"/>
    </source>
</evidence>
<feature type="binding site" evidence="18">
    <location>
        <begin position="129"/>
        <end position="135"/>
    </location>
    <ligand>
        <name>(6S)-NADPHX</name>
        <dbReference type="ChEBI" id="CHEBI:64076"/>
    </ligand>
</feature>
<keyword evidence="8 17" id="KW-0521">NADP</keyword>
<dbReference type="GO" id="GO:0052856">
    <property type="term" value="F:NAD(P)HX epimerase activity"/>
    <property type="evidence" value="ECO:0007669"/>
    <property type="project" value="UniProtKB-UniRule"/>
</dbReference>
<feature type="binding site" evidence="18">
    <location>
        <position position="60"/>
    </location>
    <ligand>
        <name>K(+)</name>
        <dbReference type="ChEBI" id="CHEBI:29103"/>
    </ligand>
</feature>
<comment type="caution">
    <text evidence="18">Lacks conserved residue(s) required for the propagation of feature annotation.</text>
</comment>
<comment type="cofactor">
    <cofactor evidence="18 19">
        <name>K(+)</name>
        <dbReference type="ChEBI" id="CHEBI:29103"/>
    </cofactor>
    <text evidence="18 19">Binds 1 potassium ion per subunit.</text>
</comment>
<evidence type="ECO:0000256" key="9">
    <source>
        <dbReference type="ARBA" id="ARBA00022958"/>
    </source>
</evidence>
<comment type="similarity">
    <text evidence="17">Belongs to the NnrD/CARKD family.</text>
</comment>
<evidence type="ECO:0000256" key="12">
    <source>
        <dbReference type="ARBA" id="ARBA00023239"/>
    </source>
</evidence>
<evidence type="ECO:0000256" key="16">
    <source>
        <dbReference type="ARBA" id="ARBA00049209"/>
    </source>
</evidence>
<feature type="binding site" evidence="17">
    <location>
        <begin position="405"/>
        <end position="409"/>
    </location>
    <ligand>
        <name>AMP</name>
        <dbReference type="ChEBI" id="CHEBI:456215"/>
    </ligand>
</feature>
<feature type="binding site" evidence="18">
    <location>
        <position position="125"/>
    </location>
    <ligand>
        <name>K(+)</name>
        <dbReference type="ChEBI" id="CHEBI:29103"/>
    </ligand>
</feature>
<comment type="function">
    <text evidence="18">Catalyzes the epimerization of the S- and R-forms of NAD(P)HX, a damaged form of NAD(P)H that is a result of enzymatic or heat-dependent hydration. This is a prerequisite for the S-specific NAD(P)H-hydrate dehydratase to allow the repair of both epimers of NAD(P)HX.</text>
</comment>
<dbReference type="PROSITE" id="PS51383">
    <property type="entry name" value="YJEF_C_3"/>
    <property type="match status" value="1"/>
</dbReference>
<keyword evidence="10 17" id="KW-0520">NAD</keyword>
<gene>
    <name evidence="17" type="primary">nnrD</name>
    <name evidence="18" type="synonym">nnrE</name>
    <name evidence="22" type="ORF">SAMN05216552_1005145</name>
</gene>
<evidence type="ECO:0000256" key="13">
    <source>
        <dbReference type="ARBA" id="ARBA00023268"/>
    </source>
</evidence>
<feature type="domain" description="YjeF C-terminal" evidence="20">
    <location>
        <begin position="226"/>
        <end position="495"/>
    </location>
</feature>
<keyword evidence="13" id="KW-0511">Multifunctional enzyme</keyword>
<feature type="binding site" evidence="18">
    <location>
        <position position="161"/>
    </location>
    <ligand>
        <name>K(+)</name>
        <dbReference type="ChEBI" id="CHEBI:29103"/>
    </ligand>
</feature>
<dbReference type="InterPro" id="IPR036652">
    <property type="entry name" value="YjeF_N_dom_sf"/>
</dbReference>
<evidence type="ECO:0000256" key="2">
    <source>
        <dbReference type="ARBA" id="ARBA00000909"/>
    </source>
</evidence>
<feature type="binding site" evidence="17">
    <location>
        <position position="261"/>
    </location>
    <ligand>
        <name>(6S)-NADPHX</name>
        <dbReference type="ChEBI" id="CHEBI:64076"/>
    </ligand>
</feature>
<keyword evidence="11 18" id="KW-0413">Isomerase</keyword>
<dbReference type="CDD" id="cd01171">
    <property type="entry name" value="YXKO-related"/>
    <property type="match status" value="1"/>
</dbReference>
<feature type="binding site" evidence="17">
    <location>
        <position position="368"/>
    </location>
    <ligand>
        <name>(6S)-NADPHX</name>
        <dbReference type="ChEBI" id="CHEBI:64076"/>
    </ligand>
</feature>
<dbReference type="RefSeq" id="WP_093554922.1">
    <property type="nucleotide sequence ID" value="NZ_FPBO01000005.1"/>
</dbReference>
<evidence type="ECO:0000256" key="14">
    <source>
        <dbReference type="ARBA" id="ARBA00025153"/>
    </source>
</evidence>
<evidence type="ECO:0000256" key="7">
    <source>
        <dbReference type="ARBA" id="ARBA00022840"/>
    </source>
</evidence>
<dbReference type="PANTHER" id="PTHR12592:SF0">
    <property type="entry name" value="ATP-DEPENDENT (S)-NAD(P)H-HYDRATE DEHYDRATASE"/>
    <property type="match status" value="1"/>
</dbReference>
<feature type="binding site" evidence="17">
    <location>
        <position position="435"/>
    </location>
    <ligand>
        <name>(6S)-NADPHX</name>
        <dbReference type="ChEBI" id="CHEBI:64076"/>
    </ligand>
</feature>
<comment type="catalytic activity">
    <reaction evidence="16 17 19">
        <text>(6S)-NADPHX + ADP = AMP + phosphate + NADPH + H(+)</text>
        <dbReference type="Rhea" id="RHEA:32235"/>
        <dbReference type="ChEBI" id="CHEBI:15378"/>
        <dbReference type="ChEBI" id="CHEBI:43474"/>
        <dbReference type="ChEBI" id="CHEBI:57783"/>
        <dbReference type="ChEBI" id="CHEBI:64076"/>
        <dbReference type="ChEBI" id="CHEBI:456215"/>
        <dbReference type="ChEBI" id="CHEBI:456216"/>
        <dbReference type="EC" id="4.2.1.136"/>
    </reaction>
</comment>
<sequence length="501" mass="51278">MNPLYTVAEIRQIEEAAARRLPEGALMQRAGQAAANAALDLLPFSTSRARVLVLAGPGNNGGDALEASAHLAFAGAQITILHFAGGQPTSAEREQALQRARGSTAKFEELAPAAIAAQEWNLVVDGLFGIGLKRPLEGAMRALVDAVNALPCQRLALDVPSGLDADSGAIVGPDGAAVRATHTITFIGDKPGLHTCDGRDCAGAVQVARLDIEPTLFQSSRQHLNDVKFFSRHLRARRHNTHKGSYGNVAVIGGARGMAGAAILAARAALMSGAGRVYACFAEDAPAYDGAHPELMCRLAGDFDMDSAALAAGPGLGTGPAARAALARAIGSGSPLLLDADALNLLAAEPALQAALAERGAPVVVTPHPLEAARLLGVSVTVVQADRLSAARELAQRLRAVVVLKGSGTVLATQDGHTVINTTGNPALATAGTGDVLSGLCASLLAQGWPAWEAALAAVWLHGMAADVLVTEGAGPIGVTAGELIPAIRTALNRMVQHHAR</sequence>
<evidence type="ECO:0000256" key="19">
    <source>
        <dbReference type="PIRNR" id="PIRNR017184"/>
    </source>
</evidence>
<comment type="subunit">
    <text evidence="17">Homotetramer.</text>
</comment>
<dbReference type="GO" id="GO:0046496">
    <property type="term" value="P:nicotinamide nucleotide metabolic process"/>
    <property type="evidence" value="ECO:0007669"/>
    <property type="project" value="UniProtKB-UniRule"/>
</dbReference>
<keyword evidence="23" id="KW-1185">Reference proteome</keyword>
<dbReference type="SUPFAM" id="SSF64153">
    <property type="entry name" value="YjeF N-terminal domain-like"/>
    <property type="match status" value="1"/>
</dbReference>
<dbReference type="Proteomes" id="UP000199391">
    <property type="component" value="Unassembled WGS sequence"/>
</dbReference>
<dbReference type="PROSITE" id="PS51385">
    <property type="entry name" value="YJEF_N"/>
    <property type="match status" value="1"/>
</dbReference>
<dbReference type="NCBIfam" id="TIGR00196">
    <property type="entry name" value="yjeF_cterm"/>
    <property type="match status" value="1"/>
</dbReference>
<dbReference type="Gene3D" id="3.40.50.10260">
    <property type="entry name" value="YjeF N-terminal domain"/>
    <property type="match status" value="1"/>
</dbReference>
<comment type="catalytic activity">
    <reaction evidence="15 17 19">
        <text>(6S)-NADHX + ADP = AMP + phosphate + NADH + H(+)</text>
        <dbReference type="Rhea" id="RHEA:32223"/>
        <dbReference type="ChEBI" id="CHEBI:15378"/>
        <dbReference type="ChEBI" id="CHEBI:43474"/>
        <dbReference type="ChEBI" id="CHEBI:57945"/>
        <dbReference type="ChEBI" id="CHEBI:64074"/>
        <dbReference type="ChEBI" id="CHEBI:456215"/>
        <dbReference type="ChEBI" id="CHEBI:456216"/>
        <dbReference type="EC" id="4.2.1.136"/>
    </reaction>
</comment>
<evidence type="ECO:0000256" key="6">
    <source>
        <dbReference type="ARBA" id="ARBA00022741"/>
    </source>
</evidence>
<accession>A0A1I7HCD2</accession>
<comment type="similarity">
    <text evidence="18">Belongs to the NnrE/AIBP family.</text>
</comment>
<dbReference type="NCBIfam" id="TIGR00197">
    <property type="entry name" value="yjeF_nterm"/>
    <property type="match status" value="1"/>
</dbReference>
<proteinExistence type="inferred from homology"/>
<comment type="function">
    <text evidence="17">Catalyzes the dehydration of the S-form of NAD(P)HX at the expense of ADP, which is converted to AMP. Together with NAD(P)HX epimerase, which catalyzes the epimerization of the S- and R-forms, the enzyme allows the repair of both epimers of NAD(P)HX, a damaged form of NAD(P)H that is a result of enzymatic or heat-dependent hydration.</text>
</comment>
<dbReference type="HAMAP" id="MF_01965">
    <property type="entry name" value="NADHX_dehydratase"/>
    <property type="match status" value="1"/>
</dbReference>
<comment type="similarity">
    <text evidence="4 19">In the C-terminal section; belongs to the NnrD/CARKD family.</text>
</comment>
<dbReference type="HAMAP" id="MF_01966">
    <property type="entry name" value="NADHX_epimerase"/>
    <property type="match status" value="1"/>
</dbReference>
<keyword evidence="22" id="KW-0808">Transferase</keyword>
<keyword evidence="22" id="KW-0418">Kinase</keyword>
<evidence type="ECO:0000256" key="18">
    <source>
        <dbReference type="HAMAP-Rule" id="MF_01966"/>
    </source>
</evidence>
<dbReference type="GO" id="GO:0052855">
    <property type="term" value="F:ADP-dependent NAD(P)H-hydrate dehydratase activity"/>
    <property type="evidence" value="ECO:0007669"/>
    <property type="project" value="UniProtKB-UniRule"/>
</dbReference>
<dbReference type="EC" id="5.1.99.6" evidence="19"/>
<feature type="binding site" evidence="17">
    <location>
        <position position="434"/>
    </location>
    <ligand>
        <name>AMP</name>
        <dbReference type="ChEBI" id="CHEBI:456215"/>
    </ligand>
</feature>
<organism evidence="22 23">
    <name type="scientific">Pseudoduganella namucuonensis</name>
    <dbReference type="NCBI Taxonomy" id="1035707"/>
    <lineage>
        <taxon>Bacteria</taxon>
        <taxon>Pseudomonadati</taxon>
        <taxon>Pseudomonadota</taxon>
        <taxon>Betaproteobacteria</taxon>
        <taxon>Burkholderiales</taxon>
        <taxon>Oxalobacteraceae</taxon>
        <taxon>Telluria group</taxon>
        <taxon>Pseudoduganella</taxon>
    </lineage>
</organism>
<comment type="function">
    <text evidence="14 19">Bifunctional enzyme that catalyzes the epimerization of the S- and R-forms of NAD(P)HX and the dehydration of the S-form of NAD(P)HX at the expense of ADP, which is converted to AMP. This allows the repair of both epimers of NAD(P)HX, a damaged form of NAD(P)H that is a result of enzymatic or heat-dependent hydration.</text>
</comment>
<dbReference type="GO" id="GO:0005524">
    <property type="term" value="F:ATP binding"/>
    <property type="evidence" value="ECO:0007669"/>
    <property type="project" value="UniProtKB-UniRule"/>
</dbReference>
<keyword evidence="7 17" id="KW-0067">ATP-binding</keyword>
<dbReference type="STRING" id="1035707.SAMN05216552_1005145"/>
<evidence type="ECO:0000256" key="8">
    <source>
        <dbReference type="ARBA" id="ARBA00022857"/>
    </source>
</evidence>
<evidence type="ECO:0000313" key="23">
    <source>
        <dbReference type="Proteomes" id="UP000199391"/>
    </source>
</evidence>
<evidence type="ECO:0000256" key="1">
    <source>
        <dbReference type="ARBA" id="ARBA00000013"/>
    </source>
</evidence>
<dbReference type="OrthoDB" id="9806925at2"/>
<evidence type="ECO:0000259" key="21">
    <source>
        <dbReference type="PROSITE" id="PS51385"/>
    </source>
</evidence>
<dbReference type="PIRSF" id="PIRSF017184">
    <property type="entry name" value="Nnr"/>
    <property type="match status" value="1"/>
</dbReference>
<dbReference type="InterPro" id="IPR004443">
    <property type="entry name" value="YjeF_N_dom"/>
</dbReference>
<keyword evidence="5 18" id="KW-0479">Metal-binding</keyword>
<protein>
    <recommendedName>
        <fullName evidence="19">Bifunctional NAD(P)H-hydrate repair enzyme</fullName>
    </recommendedName>
    <alternativeName>
        <fullName evidence="19">Nicotinamide nucleotide repair protein</fullName>
    </alternativeName>
    <domain>
        <recommendedName>
            <fullName evidence="19">ADP-dependent (S)-NAD(P)H-hydrate dehydratase</fullName>
            <ecNumber evidence="19">4.2.1.136</ecNumber>
        </recommendedName>
        <alternativeName>
            <fullName evidence="19">ADP-dependent NAD(P)HX dehydratase</fullName>
        </alternativeName>
    </domain>
    <domain>
        <recommendedName>
            <fullName evidence="19">NAD(P)H-hydrate epimerase</fullName>
            <ecNumber evidence="19">5.1.99.6</ecNumber>
        </recommendedName>
    </domain>
</protein>
<dbReference type="EC" id="4.2.1.136" evidence="19"/>
<evidence type="ECO:0000256" key="17">
    <source>
        <dbReference type="HAMAP-Rule" id="MF_01965"/>
    </source>
</evidence>
<feature type="binding site" evidence="18">
    <location>
        <begin position="59"/>
        <end position="63"/>
    </location>
    <ligand>
        <name>(6S)-NADPHX</name>
        <dbReference type="ChEBI" id="CHEBI:64076"/>
    </ligand>
</feature>
<evidence type="ECO:0000259" key="20">
    <source>
        <dbReference type="PROSITE" id="PS51383"/>
    </source>
</evidence>
<feature type="binding site" evidence="17">
    <location>
        <position position="315"/>
    </location>
    <ligand>
        <name>(6S)-NADPHX</name>
        <dbReference type="ChEBI" id="CHEBI:64076"/>
    </ligand>
</feature>
<dbReference type="GO" id="GO:0110051">
    <property type="term" value="P:metabolite repair"/>
    <property type="evidence" value="ECO:0007669"/>
    <property type="project" value="TreeGrafter"/>
</dbReference>